<proteinExistence type="predicted"/>
<dbReference type="PROSITE" id="PS50231">
    <property type="entry name" value="RICIN_B_LECTIN"/>
    <property type="match status" value="3"/>
</dbReference>
<feature type="domain" description="Ricin B lectin" evidence="3">
    <location>
        <begin position="115"/>
        <end position="253"/>
    </location>
</feature>
<dbReference type="RefSeq" id="WP_158050061.1">
    <property type="nucleotide sequence ID" value="NZ_WAJR01000023.1"/>
</dbReference>
<evidence type="ECO:0000313" key="5">
    <source>
        <dbReference type="Proteomes" id="UP000468668"/>
    </source>
</evidence>
<dbReference type="InterPro" id="IPR052913">
    <property type="entry name" value="Glycopeptide_resist_protein"/>
</dbReference>
<feature type="domain" description="Ricin B lectin" evidence="3">
    <location>
        <begin position="549"/>
        <end position="687"/>
    </location>
</feature>
<feature type="region of interest" description="Disordered" evidence="1">
    <location>
        <begin position="37"/>
        <end position="109"/>
    </location>
</feature>
<comment type="caution">
    <text evidence="4">The sequence shown here is derived from an EMBL/GenBank/DDBJ whole genome shotgun (WGS) entry which is preliminary data.</text>
</comment>
<organism evidence="4 5">
    <name type="scientific">Ellagibacter isourolithinifaciens</name>
    <dbReference type="NCBI Taxonomy" id="2137581"/>
    <lineage>
        <taxon>Bacteria</taxon>
        <taxon>Bacillati</taxon>
        <taxon>Actinomycetota</taxon>
        <taxon>Coriobacteriia</taxon>
        <taxon>Eggerthellales</taxon>
        <taxon>Eggerthellaceae</taxon>
        <taxon>Ellagibacter</taxon>
    </lineage>
</organism>
<gene>
    <name evidence="4" type="ORF">F8C90_08305</name>
</gene>
<evidence type="ECO:0000313" key="4">
    <source>
        <dbReference type="EMBL" id="KAB1638685.1"/>
    </source>
</evidence>
<dbReference type="Proteomes" id="UP000468668">
    <property type="component" value="Unassembled WGS sequence"/>
</dbReference>
<feature type="compositionally biased region" description="Low complexity" evidence="1">
    <location>
        <begin position="49"/>
        <end position="97"/>
    </location>
</feature>
<dbReference type="OrthoDB" id="3178259at2"/>
<keyword evidence="5" id="KW-1185">Reference proteome</keyword>
<dbReference type="Gene3D" id="2.80.10.50">
    <property type="match status" value="6"/>
</dbReference>
<reference evidence="4 5" key="1">
    <citation type="submission" date="2019-09" db="EMBL/GenBank/DDBJ databases">
        <title>Whole genome shotgun sequencing (WGS) of Ellagibacter isourolithinifaciens DSM 104140(T) and Adlercreutzia muris DSM 29508(T).</title>
        <authorList>
            <person name="Stoll D.A."/>
            <person name="Danylec N."/>
            <person name="Huch M."/>
        </authorList>
    </citation>
    <scope>NUCLEOTIDE SEQUENCE [LARGE SCALE GENOMIC DNA]</scope>
    <source>
        <strain evidence="4 5">DSM 104140</strain>
    </source>
</reference>
<feature type="domain" description="Ricin B lectin" evidence="3">
    <location>
        <begin position="314"/>
        <end position="456"/>
    </location>
</feature>
<dbReference type="InterPro" id="IPR035992">
    <property type="entry name" value="Ricin_B-like_lectins"/>
</dbReference>
<dbReference type="EMBL" id="WAJR01000023">
    <property type="protein sequence ID" value="KAB1638685.1"/>
    <property type="molecule type" value="Genomic_DNA"/>
</dbReference>
<dbReference type="InterPro" id="IPR007391">
    <property type="entry name" value="Vancomycin_resist_VanW"/>
</dbReference>
<name>A0A6N6NQ03_9ACTN</name>
<evidence type="ECO:0000259" key="3">
    <source>
        <dbReference type="SMART" id="SM00458"/>
    </source>
</evidence>
<keyword evidence="2" id="KW-0732">Signal</keyword>
<dbReference type="InterPro" id="IPR000772">
    <property type="entry name" value="Ricin_B_lectin"/>
</dbReference>
<protein>
    <recommendedName>
        <fullName evidence="3">Ricin B lectin domain-containing protein</fullName>
    </recommendedName>
</protein>
<dbReference type="PANTHER" id="PTHR35788:SF1">
    <property type="entry name" value="EXPORTED PROTEIN"/>
    <property type="match status" value="1"/>
</dbReference>
<sequence>MQGHTMKGPKRLLSVLLAASLSVWCVPAGALAEEAPGASDGAAVSGTPSADATIGSSSAADGAGTDAGTSQVATPAQPDAAVGASSAAPEAAQPAAAGEGGAAGEGETAGDESFEGVYVISAAANSKAVLSTAGSQFYSGANVELASANGTLFQRWRIEAVGEGYYTITSVATGKVLDVANGGRTPGTNVWQCTPFGNDAQKWKIARAADGSVTLVSKLSGLALDIADGLAVAGTNIQTYTVNGAPAQRFALTPVSDPAPEALLAAGVYEICAAGDTSYALDVANASLVSGADVRLWSSNHSQAQKWYIEPDSEGYYTITSMGSGLVLDVSNGGLTPGTNVWQCTPFGNSMQKWRLVDSGNGSFSLFSKGNVLALDIADGICAAGTDVRTWTPNGAIAQSFVFSPCESTYADGTYELALSSDKGTDLDVFDASTESGANVQVHANNGGYAQKWHVTTRDDGYCTIESLCSGKVLAIEGGSAAVGANVCQQTADGTDSQLWKLVPLGNGAYRIASKSGEFALSLSGKNVVLGSSADASSFILKKTPIIIDGFYTIGAYANPSVKLDVQDASRTSGANVQLHTENGSNAQVVKISTNYDGSYTIAFPFSRKVLDVANGGRTPGTNVWQCTPFGNDAQKWYPKYAGDQSFSFVCKGNGLALDIADGIAESGTNVQVYTRNNSIAQRFVLTPTTYVPDDFSDLLAHFSTVSTNTFNGWYNMSRALSNFDGMVVWPGETVSFFDTCGPCGAAEGYLIAGVVGGSGYGGGICQASTTLYGAVVRAGLTIVERQNHTTPSTYVPIGQDAMVNWGSSDFRFRNDWDFPVKIVVDNYDRTLNCDIWGIQPDWYDYIDVSSWWTGSHSAAAQREYYKDGVIVATSALPNSWYW</sequence>
<evidence type="ECO:0000256" key="1">
    <source>
        <dbReference type="SAM" id="MobiDB-lite"/>
    </source>
</evidence>
<dbReference type="GeneID" id="98658407"/>
<dbReference type="CDD" id="cd00161">
    <property type="entry name" value="beta-trefoil_Ricin-like"/>
    <property type="match status" value="4"/>
</dbReference>
<dbReference type="SMART" id="SM00458">
    <property type="entry name" value="RICIN"/>
    <property type="match status" value="3"/>
</dbReference>
<dbReference type="PANTHER" id="PTHR35788">
    <property type="entry name" value="EXPORTED PROTEIN-RELATED"/>
    <property type="match status" value="1"/>
</dbReference>
<accession>A0A6N6NQ03</accession>
<evidence type="ECO:0000256" key="2">
    <source>
        <dbReference type="SAM" id="SignalP"/>
    </source>
</evidence>
<feature type="chain" id="PRO_5026696004" description="Ricin B lectin domain-containing protein" evidence="2">
    <location>
        <begin position="33"/>
        <end position="883"/>
    </location>
</feature>
<feature type="signal peptide" evidence="2">
    <location>
        <begin position="1"/>
        <end position="32"/>
    </location>
</feature>
<dbReference type="Pfam" id="PF04294">
    <property type="entry name" value="VanW"/>
    <property type="match status" value="1"/>
</dbReference>
<dbReference type="AlphaFoldDB" id="A0A6N6NQ03"/>
<dbReference type="SUPFAM" id="SSF50370">
    <property type="entry name" value="Ricin B-like lectins"/>
    <property type="match status" value="4"/>
</dbReference>
<dbReference type="Pfam" id="PF14200">
    <property type="entry name" value="RicinB_lectin_2"/>
    <property type="match status" value="5"/>
</dbReference>